<dbReference type="PANTHER" id="PTHR47331">
    <property type="entry name" value="PHD-TYPE DOMAIN-CONTAINING PROTEIN"/>
    <property type="match status" value="1"/>
</dbReference>
<gene>
    <name evidence="1" type="ORF">g.6856</name>
</gene>
<sequence length="108" mass="12249">GRYCVRLPFKADHPPLGQSISNAENRLHSIERKFKSQPEFKSLYSDFMTEYLSLGQMELAQNIDLTAPHYFLPHHGILKESSSTTRLRTVFDASAKTSNGISLNHTLL</sequence>
<evidence type="ECO:0000313" key="1">
    <source>
        <dbReference type="EMBL" id="JAS54390.1"/>
    </source>
</evidence>
<dbReference type="EMBL" id="GECZ01015379">
    <property type="protein sequence ID" value="JAS54390.1"/>
    <property type="molecule type" value="Transcribed_RNA"/>
</dbReference>
<dbReference type="AlphaFoldDB" id="A0A1B6FW24"/>
<protein>
    <submittedName>
        <fullName evidence="1">Uncharacterized protein</fullName>
    </submittedName>
</protein>
<feature type="non-terminal residue" evidence="1">
    <location>
        <position position="108"/>
    </location>
</feature>
<proteinExistence type="predicted"/>
<organism evidence="1">
    <name type="scientific">Cuerna arida</name>
    <dbReference type="NCBI Taxonomy" id="1464854"/>
    <lineage>
        <taxon>Eukaryota</taxon>
        <taxon>Metazoa</taxon>
        <taxon>Ecdysozoa</taxon>
        <taxon>Arthropoda</taxon>
        <taxon>Hexapoda</taxon>
        <taxon>Insecta</taxon>
        <taxon>Pterygota</taxon>
        <taxon>Neoptera</taxon>
        <taxon>Paraneoptera</taxon>
        <taxon>Hemiptera</taxon>
        <taxon>Auchenorrhyncha</taxon>
        <taxon>Membracoidea</taxon>
        <taxon>Cicadellidae</taxon>
        <taxon>Cicadellinae</taxon>
        <taxon>Proconiini</taxon>
        <taxon>Cuerna</taxon>
    </lineage>
</organism>
<name>A0A1B6FW24_9HEMI</name>
<dbReference type="PANTHER" id="PTHR47331:SF5">
    <property type="entry name" value="RIBONUCLEASE H"/>
    <property type="match status" value="1"/>
</dbReference>
<accession>A0A1B6FW24</accession>
<feature type="non-terminal residue" evidence="1">
    <location>
        <position position="1"/>
    </location>
</feature>
<reference evidence="1" key="1">
    <citation type="submission" date="2015-11" db="EMBL/GenBank/DDBJ databases">
        <title>De novo transcriptome assembly of four potential Pierce s Disease insect vectors from Arizona vineyards.</title>
        <authorList>
            <person name="Tassone E.E."/>
        </authorList>
    </citation>
    <scope>NUCLEOTIDE SEQUENCE</scope>
</reference>